<feature type="coiled-coil region" evidence="4">
    <location>
        <begin position="75"/>
        <end position="122"/>
    </location>
</feature>
<name>F2NNW0_MARHT</name>
<dbReference type="STRING" id="869210.Marky_0584"/>
<reference evidence="7 8" key="1">
    <citation type="journal article" date="2012" name="Stand. Genomic Sci.">
        <title>Complete genome sequence of the aerobic, heterotroph Marinithermus hydrothermalis type strain (T1(T)) from a deep-sea hydrothermal vent chimney.</title>
        <authorList>
            <person name="Copeland A."/>
            <person name="Gu W."/>
            <person name="Yasawong M."/>
            <person name="Lapidus A."/>
            <person name="Lucas S."/>
            <person name="Deshpande S."/>
            <person name="Pagani I."/>
            <person name="Tapia R."/>
            <person name="Cheng J.F."/>
            <person name="Goodwin L.A."/>
            <person name="Pitluck S."/>
            <person name="Liolios K."/>
            <person name="Ivanova N."/>
            <person name="Mavromatis K."/>
            <person name="Mikhailova N."/>
            <person name="Pati A."/>
            <person name="Chen A."/>
            <person name="Palaniappan K."/>
            <person name="Land M."/>
            <person name="Pan C."/>
            <person name="Brambilla E.M."/>
            <person name="Rohde M."/>
            <person name="Tindall B.J."/>
            <person name="Sikorski J."/>
            <person name="Goker M."/>
            <person name="Detter J.C."/>
            <person name="Bristow J."/>
            <person name="Eisen J.A."/>
            <person name="Markowitz V."/>
            <person name="Hugenholtz P."/>
            <person name="Kyrpides N.C."/>
            <person name="Klenk H.P."/>
            <person name="Woyke T."/>
        </authorList>
    </citation>
    <scope>NUCLEOTIDE SEQUENCE [LARGE SCALE GENOMIC DNA]</scope>
    <source>
        <strain evidence="8">DSM 14884 / JCM 11576 / T1</strain>
    </source>
</reference>
<dbReference type="HOGENOM" id="CLU_507917_0_0_0"/>
<dbReference type="SMART" id="SM00387">
    <property type="entry name" value="HATPase_c"/>
    <property type="match status" value="1"/>
</dbReference>
<dbReference type="SUPFAM" id="SSF55781">
    <property type="entry name" value="GAF domain-like"/>
    <property type="match status" value="1"/>
</dbReference>
<keyword evidence="5" id="KW-1133">Transmembrane helix</keyword>
<evidence type="ECO:0000256" key="3">
    <source>
        <dbReference type="ARBA" id="ARBA00023012"/>
    </source>
</evidence>
<dbReference type="CDD" id="cd16917">
    <property type="entry name" value="HATPase_UhpB-NarQ-NarX-like"/>
    <property type="match status" value="1"/>
</dbReference>
<feature type="transmembrane region" description="Helical" evidence="5">
    <location>
        <begin position="46"/>
        <end position="65"/>
    </location>
</feature>
<dbReference type="eggNOG" id="COG4585">
    <property type="taxonomic scope" value="Bacteria"/>
</dbReference>
<dbReference type="InterPro" id="IPR050482">
    <property type="entry name" value="Sensor_HK_TwoCompSys"/>
</dbReference>
<dbReference type="PANTHER" id="PTHR24421:SF57">
    <property type="entry name" value="HISTIDINE KINASE DIMERISATION AND PHOSPHOACCEPTOR REGION"/>
    <property type="match status" value="1"/>
</dbReference>
<keyword evidence="4" id="KW-0175">Coiled coil</keyword>
<dbReference type="PANTHER" id="PTHR24421">
    <property type="entry name" value="NITRATE/NITRITE SENSOR PROTEIN NARX-RELATED"/>
    <property type="match status" value="1"/>
</dbReference>
<dbReference type="InterPro" id="IPR029016">
    <property type="entry name" value="GAF-like_dom_sf"/>
</dbReference>
<protein>
    <submittedName>
        <fullName evidence="7">Integral membrane sensor signal transduction histidine kinase</fullName>
    </submittedName>
</protein>
<keyword evidence="5" id="KW-0812">Transmembrane</keyword>
<sequence>MIKGEPYAGLYQRVRLARALLPPAIVVVVVLFELWVWPYAEMRWAFWLQLAFYGLIGPFVTWVTLDWIAEEVHKRETTERALLEANRRINAVREVMRRSLLAENLEEAMRSVASAIREALGREVALELEGFRWATPGFTAPPAQEIQLHRSGGRLLLASAADPDFLEVLAGEVDSVLEAAKARTRELLTLFEVDQALRAEANLEKLLEGLLEKIVRWADAEGGAVYLLDEEGLLHLWAQRGIDVPPQAFLPEGAWAEALEEATFVAPRRLAVPLREKTRVGLLVLQGPEEQMREKLPFLRILAGQVTLAVRNAQAYLRAEELAINEERNRIAREIHDGIAQALAFMALKLDLATRLLERDPKTALAEIQTVKDTLRQQIREVRRSIFALRPIDLERYGFLDSLRRYAEAFAEQAGFRVRLELPERVNLSQASELVLFRVLQEALNNVAKHAQARTVTVRLEPVGAKGACLEVRDDGKGFDPEATQASGLGGFGLTQMRERVLARGGTFEVHSAPGEGTRVRAKLLY</sequence>
<evidence type="ECO:0000256" key="1">
    <source>
        <dbReference type="ARBA" id="ARBA00022679"/>
    </source>
</evidence>
<dbReference type="AlphaFoldDB" id="F2NNW0"/>
<dbReference type="Gene3D" id="3.30.565.10">
    <property type="entry name" value="Histidine kinase-like ATPase, C-terminal domain"/>
    <property type="match status" value="1"/>
</dbReference>
<evidence type="ECO:0000313" key="8">
    <source>
        <dbReference type="Proteomes" id="UP000007030"/>
    </source>
</evidence>
<evidence type="ECO:0000256" key="4">
    <source>
        <dbReference type="SAM" id="Coils"/>
    </source>
</evidence>
<evidence type="ECO:0000256" key="5">
    <source>
        <dbReference type="SAM" id="Phobius"/>
    </source>
</evidence>
<dbReference type="PROSITE" id="PS50109">
    <property type="entry name" value="HIS_KIN"/>
    <property type="match status" value="1"/>
</dbReference>
<dbReference type="Proteomes" id="UP000007030">
    <property type="component" value="Chromosome"/>
</dbReference>
<dbReference type="Gene3D" id="3.30.450.40">
    <property type="match status" value="1"/>
</dbReference>
<dbReference type="GO" id="GO:0016020">
    <property type="term" value="C:membrane"/>
    <property type="evidence" value="ECO:0007669"/>
    <property type="project" value="InterPro"/>
</dbReference>
<evidence type="ECO:0000313" key="7">
    <source>
        <dbReference type="EMBL" id="AEB11334.1"/>
    </source>
</evidence>
<dbReference type="Pfam" id="PF07730">
    <property type="entry name" value="HisKA_3"/>
    <property type="match status" value="1"/>
</dbReference>
<organism evidence="7 8">
    <name type="scientific">Marinithermus hydrothermalis (strain DSM 14884 / JCM 11576 / T1)</name>
    <dbReference type="NCBI Taxonomy" id="869210"/>
    <lineage>
        <taxon>Bacteria</taxon>
        <taxon>Thermotogati</taxon>
        <taxon>Deinococcota</taxon>
        <taxon>Deinococci</taxon>
        <taxon>Thermales</taxon>
        <taxon>Thermaceae</taxon>
        <taxon>Marinithermus</taxon>
    </lineage>
</organism>
<keyword evidence="5" id="KW-0472">Membrane</keyword>
<dbReference type="InterPro" id="IPR011712">
    <property type="entry name" value="Sig_transdc_His_kin_sub3_dim/P"/>
</dbReference>
<dbReference type="InterPro" id="IPR005467">
    <property type="entry name" value="His_kinase_dom"/>
</dbReference>
<dbReference type="Pfam" id="PF02518">
    <property type="entry name" value="HATPase_c"/>
    <property type="match status" value="1"/>
</dbReference>
<feature type="transmembrane region" description="Helical" evidence="5">
    <location>
        <begin position="20"/>
        <end position="40"/>
    </location>
</feature>
<dbReference type="RefSeq" id="WP_013703386.1">
    <property type="nucleotide sequence ID" value="NC_015387.1"/>
</dbReference>
<dbReference type="EMBL" id="CP002630">
    <property type="protein sequence ID" value="AEB11334.1"/>
    <property type="molecule type" value="Genomic_DNA"/>
</dbReference>
<dbReference type="InterPro" id="IPR036890">
    <property type="entry name" value="HATPase_C_sf"/>
</dbReference>
<feature type="domain" description="Histidine kinase" evidence="6">
    <location>
        <begin position="330"/>
        <end position="526"/>
    </location>
</feature>
<gene>
    <name evidence="7" type="ordered locus">Marky_0584</name>
</gene>
<keyword evidence="2 7" id="KW-0418">Kinase</keyword>
<dbReference type="GO" id="GO:0000155">
    <property type="term" value="F:phosphorelay sensor kinase activity"/>
    <property type="evidence" value="ECO:0007669"/>
    <property type="project" value="InterPro"/>
</dbReference>
<dbReference type="InterPro" id="IPR003594">
    <property type="entry name" value="HATPase_dom"/>
</dbReference>
<keyword evidence="3" id="KW-0902">Two-component regulatory system</keyword>
<evidence type="ECO:0000259" key="6">
    <source>
        <dbReference type="PROSITE" id="PS50109"/>
    </source>
</evidence>
<keyword evidence="1" id="KW-0808">Transferase</keyword>
<dbReference type="Gene3D" id="1.20.5.1930">
    <property type="match status" value="1"/>
</dbReference>
<keyword evidence="8" id="KW-1185">Reference proteome</keyword>
<dbReference type="GO" id="GO:0046983">
    <property type="term" value="F:protein dimerization activity"/>
    <property type="evidence" value="ECO:0007669"/>
    <property type="project" value="InterPro"/>
</dbReference>
<dbReference type="KEGG" id="mhd:Marky_0584"/>
<dbReference type="SUPFAM" id="SSF55874">
    <property type="entry name" value="ATPase domain of HSP90 chaperone/DNA topoisomerase II/histidine kinase"/>
    <property type="match status" value="1"/>
</dbReference>
<accession>F2NNW0</accession>
<evidence type="ECO:0000256" key="2">
    <source>
        <dbReference type="ARBA" id="ARBA00022777"/>
    </source>
</evidence>
<proteinExistence type="predicted"/>